<dbReference type="PANTHER" id="PTHR34989:SF1">
    <property type="entry name" value="PROTEIN HDED"/>
    <property type="match status" value="1"/>
</dbReference>
<keyword evidence="1" id="KW-0472">Membrane</keyword>
<evidence type="ECO:0000313" key="4">
    <source>
        <dbReference type="Proteomes" id="UP000029714"/>
    </source>
</evidence>
<reference evidence="2 5" key="4">
    <citation type="submission" date="2019-12" db="EMBL/GenBank/DDBJ databases">
        <title>Multi-Generational Helicobacter saguini Isolates.</title>
        <authorList>
            <person name="Mannion A."/>
            <person name="Shen Z."/>
            <person name="Fox J.G."/>
        </authorList>
    </citation>
    <scope>NUCLEOTIDE SEQUENCE [LARGE SCALE GENOMIC DNA]</scope>
    <source>
        <strain evidence="2">16-048</strain>
        <strain evidence="5">16-048 (F4)</strain>
    </source>
</reference>
<dbReference type="RefSeq" id="WP_034574034.1">
    <property type="nucleotide sequence ID" value="NZ_JRMP02000009.1"/>
</dbReference>
<keyword evidence="4" id="KW-1185">Reference proteome</keyword>
<feature type="transmembrane region" description="Helical" evidence="1">
    <location>
        <begin position="65"/>
        <end position="84"/>
    </location>
</feature>
<protein>
    <recommendedName>
        <fullName evidence="6">HdeD family acid-resistance protein</fullName>
    </recommendedName>
</protein>
<feature type="transmembrane region" description="Helical" evidence="1">
    <location>
        <begin position="30"/>
        <end position="53"/>
    </location>
</feature>
<evidence type="ECO:0000256" key="1">
    <source>
        <dbReference type="SAM" id="Phobius"/>
    </source>
</evidence>
<dbReference type="GO" id="GO:0005886">
    <property type="term" value="C:plasma membrane"/>
    <property type="evidence" value="ECO:0007669"/>
    <property type="project" value="TreeGrafter"/>
</dbReference>
<feature type="transmembrane region" description="Helical" evidence="1">
    <location>
        <begin position="90"/>
        <end position="111"/>
    </location>
</feature>
<dbReference type="EMBL" id="JRMP02000009">
    <property type="protein sequence ID" value="TLD94231.1"/>
    <property type="molecule type" value="Genomic_DNA"/>
</dbReference>
<gene>
    <name evidence="2" type="ORF">DCO61_04010</name>
    <name evidence="3" type="ORF">LS64_007010</name>
</gene>
<feature type="transmembrane region" description="Helical" evidence="1">
    <location>
        <begin position="118"/>
        <end position="141"/>
    </location>
</feature>
<dbReference type="Proteomes" id="UP000477070">
    <property type="component" value="Unassembled WGS sequence"/>
</dbReference>
<evidence type="ECO:0000313" key="5">
    <source>
        <dbReference type="Proteomes" id="UP000477070"/>
    </source>
</evidence>
<evidence type="ECO:0008006" key="6">
    <source>
        <dbReference type="Google" id="ProtNLM"/>
    </source>
</evidence>
<dbReference type="AlphaFoldDB" id="A0A347VSJ4"/>
<keyword evidence="1" id="KW-1133">Transmembrane helix</keyword>
<dbReference type="STRING" id="1548018.LS64_14705"/>
<dbReference type="InterPro" id="IPR052712">
    <property type="entry name" value="Acid_resist_chaperone_HdeD"/>
</dbReference>
<reference evidence="3" key="3">
    <citation type="submission" date="2018-04" db="EMBL/GenBank/DDBJ databases">
        <authorList>
            <person name="Sheh A."/>
            <person name="Shen Z."/>
            <person name="Mannion A.J."/>
            <person name="Fox J.G."/>
        </authorList>
    </citation>
    <scope>NUCLEOTIDE SEQUENCE</scope>
    <source>
        <strain evidence="3">MIT 97-6194</strain>
    </source>
</reference>
<feature type="transmembrane region" description="Helical" evidence="1">
    <location>
        <begin position="147"/>
        <end position="171"/>
    </location>
</feature>
<keyword evidence="1" id="KW-0812">Transmembrane</keyword>
<name>A0A347VSJ4_9HELI</name>
<dbReference type="OrthoDB" id="5324888at2"/>
<dbReference type="PANTHER" id="PTHR34989">
    <property type="entry name" value="PROTEIN HDED"/>
    <property type="match status" value="1"/>
</dbReference>
<proteinExistence type="predicted"/>
<evidence type="ECO:0000313" key="2">
    <source>
        <dbReference type="EMBL" id="MWV69195.1"/>
    </source>
</evidence>
<organism evidence="3 4">
    <name type="scientific">Helicobacter saguini</name>
    <dbReference type="NCBI Taxonomy" id="1548018"/>
    <lineage>
        <taxon>Bacteria</taxon>
        <taxon>Pseudomonadati</taxon>
        <taxon>Campylobacterota</taxon>
        <taxon>Epsilonproteobacteria</taxon>
        <taxon>Campylobacterales</taxon>
        <taxon>Helicobacteraceae</taxon>
        <taxon>Helicobacter</taxon>
    </lineage>
</organism>
<dbReference type="InterPro" id="IPR005325">
    <property type="entry name" value="DUF308_memb"/>
</dbReference>
<evidence type="ECO:0000313" key="3">
    <source>
        <dbReference type="EMBL" id="TLD94231.1"/>
    </source>
</evidence>
<dbReference type="Pfam" id="PF03729">
    <property type="entry name" value="DUF308"/>
    <property type="match status" value="2"/>
</dbReference>
<reference evidence="3 4" key="2">
    <citation type="journal article" date="2016" name="Infect. Immun.">
        <title>Helicobacter saguini, a Novel Helicobacter Isolated from Cotton-Top Tamarins with Ulcerative Colitis, Has Proinflammatory Properties and Induces Typhlocolitis and Dysplasia in Gnotobiotic IL-10-/- Mice.</title>
        <authorList>
            <person name="Shen Z."/>
            <person name="Mannion A."/>
            <person name="Whary M.T."/>
            <person name="Muthupalani S."/>
            <person name="Sheh A."/>
            <person name="Feng Y."/>
            <person name="Gong G."/>
            <person name="Vandamme P."/>
            <person name="Holcombe H.R."/>
            <person name="Paster B.J."/>
            <person name="Fox J.G."/>
        </authorList>
    </citation>
    <scope>NUCLEOTIDE SEQUENCE [LARGE SCALE GENOMIC DNA]</scope>
    <source>
        <strain evidence="3 4">MIT 97-6194</strain>
    </source>
</reference>
<sequence length="178" mass="19673">MRILLSALSIICSLLLIVAGVTGLFVPQEVFATLVVYLPFILILSGLISLFTYFGVANVWGGSYVLLDGLTNILFAIVFLAMGVEFTSSFIVYFVAFMCMFRGVLCIAWSLDMRKIGAGFWIWVLLFGIINAAIAVVFVIYPQVGDITIGVLISLIILFFGISWLVSWFAFHKIASKF</sequence>
<comment type="caution">
    <text evidence="3">The sequence shown here is derived from an EMBL/GenBank/DDBJ whole genome shotgun (WGS) entry which is preliminary data.</text>
</comment>
<accession>A0A347VSJ4</accession>
<dbReference type="EMBL" id="QBIU01000001">
    <property type="protein sequence ID" value="MWV69195.1"/>
    <property type="molecule type" value="Genomic_DNA"/>
</dbReference>
<reference evidence="3 4" key="1">
    <citation type="journal article" date="2014" name="Genome Announc.">
        <title>Draft genome sequences of eight enterohepatic helicobacter species isolated from both laboratory and wild rodents.</title>
        <authorList>
            <person name="Sheh A."/>
            <person name="Shen Z."/>
            <person name="Fox J.G."/>
        </authorList>
    </citation>
    <scope>NUCLEOTIDE SEQUENCE [LARGE SCALE GENOMIC DNA]</scope>
    <source>
        <strain evidence="3 4">MIT 97-6194</strain>
    </source>
</reference>
<dbReference type="Proteomes" id="UP000029714">
    <property type="component" value="Unassembled WGS sequence"/>
</dbReference>